<dbReference type="Gene3D" id="1.20.120.450">
    <property type="entry name" value="dinb family like domain"/>
    <property type="match status" value="1"/>
</dbReference>
<organism evidence="1 2">
    <name type="scientific">Catenulispora pinistramenti</name>
    <dbReference type="NCBI Taxonomy" id="2705254"/>
    <lineage>
        <taxon>Bacteria</taxon>
        <taxon>Bacillati</taxon>
        <taxon>Actinomycetota</taxon>
        <taxon>Actinomycetes</taxon>
        <taxon>Catenulisporales</taxon>
        <taxon>Catenulisporaceae</taxon>
        <taxon>Catenulispora</taxon>
    </lineage>
</organism>
<dbReference type="EMBL" id="JAAFYZ010000052">
    <property type="protein sequence ID" value="MBS2548612.1"/>
    <property type="molecule type" value="Genomic_DNA"/>
</dbReference>
<reference evidence="1 2" key="1">
    <citation type="submission" date="2020-02" db="EMBL/GenBank/DDBJ databases">
        <title>Acidophilic actinobacteria isolated from forest soil.</title>
        <authorList>
            <person name="Golinska P."/>
        </authorList>
    </citation>
    <scope>NUCLEOTIDE SEQUENCE [LARGE SCALE GENOMIC DNA]</scope>
    <source>
        <strain evidence="1 2">NL8</strain>
    </source>
</reference>
<comment type="caution">
    <text evidence="1">The sequence shown here is derived from an EMBL/GenBank/DDBJ whole genome shotgun (WGS) entry which is preliminary data.</text>
</comment>
<dbReference type="InterPro" id="IPR007061">
    <property type="entry name" value="MST-like"/>
</dbReference>
<dbReference type="SUPFAM" id="SSF109854">
    <property type="entry name" value="DinB/YfiT-like putative metalloenzymes"/>
    <property type="match status" value="1"/>
</dbReference>
<protein>
    <submittedName>
        <fullName evidence="1">DUF664 domain-containing protein</fullName>
    </submittedName>
</protein>
<evidence type="ECO:0000313" key="2">
    <source>
        <dbReference type="Proteomes" id="UP000730482"/>
    </source>
</evidence>
<accession>A0ABS5KRE2</accession>
<keyword evidence="2" id="KW-1185">Reference proteome</keyword>
<dbReference type="InterPro" id="IPR034660">
    <property type="entry name" value="DinB/YfiT-like"/>
</dbReference>
<gene>
    <name evidence="1" type="ORF">KGQ19_17225</name>
</gene>
<name>A0ABS5KRE2_9ACTN</name>
<dbReference type="Pfam" id="PF04978">
    <property type="entry name" value="MST"/>
    <property type="match status" value="1"/>
</dbReference>
<sequence length="165" mass="19051">MTDERANLLRYLRSQREHVLGALEGLDAETLRRPILPSGWTCLALVSHLTYDDERFWFRGVIARDQEVIDTVERREPGGWKLDADLPAEEVFARYRAEAERSDAVLAECDLDAAPTWWPEYVFGTWRLDSVRQIVLHHITETATHAGHLDVVRELIDGSQWVIQD</sequence>
<evidence type="ECO:0000313" key="1">
    <source>
        <dbReference type="EMBL" id="MBS2548612.1"/>
    </source>
</evidence>
<dbReference type="Proteomes" id="UP000730482">
    <property type="component" value="Unassembled WGS sequence"/>
</dbReference>
<proteinExistence type="predicted"/>